<evidence type="ECO:0000313" key="1">
    <source>
        <dbReference type="EMBL" id="QJH88256.1"/>
    </source>
</evidence>
<protein>
    <submittedName>
        <fullName evidence="1">Ycf34</fullName>
    </submittedName>
</protein>
<reference evidence="1" key="1">
    <citation type="journal article" date="2020" name="J. Phycol.">
        <title>The Organelle Genomes in the Photosynthetic Red Algal Parasite Pterocladiophila hemisphaerica (Florideophyceae, Rhodophyta) Have Elevated Substitution Rates and Extreme Gene Loss in the Plastid Genome.</title>
        <authorList>
            <person name="Preuss M."/>
            <person name="Verbruggen H."/>
            <person name="Zuccarello G.C."/>
        </authorList>
    </citation>
    <scope>NUCLEOTIDE SEQUENCE</scope>
</reference>
<geneLocation type="chloroplast" evidence="1"/>
<gene>
    <name evidence="1" type="primary">ycf34</name>
</gene>
<dbReference type="EMBL" id="MT117916">
    <property type="protein sequence ID" value="QJH88256.1"/>
    <property type="molecule type" value="Genomic_DNA"/>
</dbReference>
<proteinExistence type="predicted"/>
<keyword evidence="1" id="KW-0934">Plastid</keyword>
<keyword evidence="1" id="KW-0150">Chloroplast</keyword>
<dbReference type="InterPro" id="IPR019656">
    <property type="entry name" value="Uncharacterised_Ycf34"/>
</dbReference>
<name>A0A6M3WVS3_PTELU</name>
<dbReference type="AlphaFoldDB" id="A0A6M3WVS3"/>
<organism evidence="1">
    <name type="scientific">Pterocladia lucida</name>
    <name type="common">Red seaweed</name>
    <name type="synonym">Fucus lucidus</name>
    <dbReference type="NCBI Taxonomy" id="31408"/>
    <lineage>
        <taxon>Eukaryota</taxon>
        <taxon>Rhodophyta</taxon>
        <taxon>Florideophyceae</taxon>
        <taxon>Rhodymeniophycidae</taxon>
        <taxon>Gelidiales</taxon>
        <taxon>Pterocladiaceae</taxon>
        <taxon>Pterocladia</taxon>
    </lineage>
</organism>
<accession>A0A6M3WVS3</accession>
<dbReference type="Pfam" id="PF10718">
    <property type="entry name" value="Ycf34"/>
    <property type="match status" value="1"/>
</dbReference>
<sequence>MCICINCRHAYNCITYNFIERQHRKKDINSHFIPIKTVISINYFNINQFEWDLKECLSFVEKPGKWLA</sequence>